<dbReference type="EMBL" id="MHQK01000002">
    <property type="protein sequence ID" value="OHA02390.1"/>
    <property type="molecule type" value="Genomic_DNA"/>
</dbReference>
<evidence type="ECO:0000256" key="2">
    <source>
        <dbReference type="SAM" id="Phobius"/>
    </source>
</evidence>
<dbReference type="InterPro" id="IPR050280">
    <property type="entry name" value="OMP_Chaperone_SurA"/>
</dbReference>
<dbReference type="InterPro" id="IPR027304">
    <property type="entry name" value="Trigger_fact/SurA_dom_sf"/>
</dbReference>
<comment type="caution">
    <text evidence="3">The sequence shown here is derived from an EMBL/GenBank/DDBJ whole genome shotgun (WGS) entry which is preliminary data.</text>
</comment>
<dbReference type="SUPFAM" id="SSF109998">
    <property type="entry name" value="Triger factor/SurA peptide-binding domain-like"/>
    <property type="match status" value="1"/>
</dbReference>
<feature type="transmembrane region" description="Helical" evidence="2">
    <location>
        <begin position="27"/>
        <end position="48"/>
    </location>
</feature>
<reference evidence="3 4" key="1">
    <citation type="journal article" date="2016" name="Nat. Commun.">
        <title>Thousands of microbial genomes shed light on interconnected biogeochemical processes in an aquifer system.</title>
        <authorList>
            <person name="Anantharaman K."/>
            <person name="Brown C.T."/>
            <person name="Hug L.A."/>
            <person name="Sharon I."/>
            <person name="Castelle C.J."/>
            <person name="Probst A.J."/>
            <person name="Thomas B.C."/>
            <person name="Singh A."/>
            <person name="Wilkins M.J."/>
            <person name="Karaoz U."/>
            <person name="Brodie E.L."/>
            <person name="Williams K.H."/>
            <person name="Hubbard S.S."/>
            <person name="Banfield J.F."/>
        </authorList>
    </citation>
    <scope>NUCLEOTIDE SEQUENCE [LARGE SCALE GENOMIC DNA]</scope>
</reference>
<organism evidence="3 4">
    <name type="scientific">Candidatus Sungbacteria bacterium RIFCSPHIGHO2_02_FULL_49_20</name>
    <dbReference type="NCBI Taxonomy" id="1802272"/>
    <lineage>
        <taxon>Bacteria</taxon>
        <taxon>Candidatus Sungiibacteriota</taxon>
    </lineage>
</organism>
<evidence type="ECO:0008006" key="5">
    <source>
        <dbReference type="Google" id="ProtNLM"/>
    </source>
</evidence>
<dbReference type="AlphaFoldDB" id="A0A1G2KSK9"/>
<keyword evidence="1" id="KW-0732">Signal</keyword>
<gene>
    <name evidence="3" type="ORF">A3C12_01830</name>
</gene>
<keyword evidence="2" id="KW-0812">Transmembrane</keyword>
<dbReference type="PANTHER" id="PTHR47637">
    <property type="entry name" value="CHAPERONE SURA"/>
    <property type="match status" value="1"/>
</dbReference>
<proteinExistence type="predicted"/>
<evidence type="ECO:0000313" key="4">
    <source>
        <dbReference type="Proteomes" id="UP000178710"/>
    </source>
</evidence>
<dbReference type="PANTHER" id="PTHR47637:SF1">
    <property type="entry name" value="CHAPERONE SURA"/>
    <property type="match status" value="1"/>
</dbReference>
<protein>
    <recommendedName>
        <fullName evidence="5">SurA N-terminal domain-containing protein</fullName>
    </recommendedName>
</protein>
<dbReference type="Proteomes" id="UP000178710">
    <property type="component" value="Unassembled WGS sequence"/>
</dbReference>
<evidence type="ECO:0000256" key="1">
    <source>
        <dbReference type="ARBA" id="ARBA00022729"/>
    </source>
</evidence>
<keyword evidence="2" id="KW-0472">Membrane</keyword>
<name>A0A1G2KSK9_9BACT</name>
<accession>A0A1G2KSK9</accession>
<dbReference type="Gene3D" id="1.10.4030.10">
    <property type="entry name" value="Porin chaperone SurA, peptide-binding domain"/>
    <property type="match status" value="1"/>
</dbReference>
<evidence type="ECO:0000313" key="3">
    <source>
        <dbReference type="EMBL" id="OHA02390.1"/>
    </source>
</evidence>
<sequence>MDSDTVQKESSPSKERQQKYFKKSIQINTRTAIIIAIVIIIGVLAYIYKGVFIAATVDGSPIMRLTIIQKLEKTSGKNLLDSLINEKLIQNEVRAKNIIVSDDEINSQTKTIESQIATQGGTLDAALAEAGMSMDDLKKQIMAQKEIEKLLADKINVTDEEVAQYIKDNKVSIPQGQEATMADQIKSEMRNQKISTEAQTLITNLKSKAKIQRFVNY</sequence>
<keyword evidence="2" id="KW-1133">Transmembrane helix</keyword>